<name>A0A928ZXR5_LEPEC</name>
<dbReference type="InterPro" id="IPR019734">
    <property type="entry name" value="TPR_rpt"/>
</dbReference>
<feature type="repeat" description="TPR" evidence="3">
    <location>
        <begin position="111"/>
        <end position="144"/>
    </location>
</feature>
<dbReference type="PANTHER" id="PTHR44858">
    <property type="entry name" value="TETRATRICOPEPTIDE REPEAT PROTEIN 6"/>
    <property type="match status" value="1"/>
</dbReference>
<keyword evidence="1" id="KW-0677">Repeat</keyword>
<keyword evidence="2 3" id="KW-0802">TPR repeat</keyword>
<accession>A0A928ZXR5</accession>
<dbReference type="Proteomes" id="UP000615026">
    <property type="component" value="Unassembled WGS sequence"/>
</dbReference>
<keyword evidence="5" id="KW-1185">Reference proteome</keyword>
<sequence>MNSAYSAYIDRLLQALKDRDETVRNQATGEFWHMWFHQKGLQGAKRLIESQTLVEAERSEDAKAILDELILTQPDFAEAWNRRAVLNYMQGNYAAAIHDCEKTLELVPYHFGALHGLGLCHASVGNYLDAIQWFRQTLDIQPFSLINQRLILECITKLN</sequence>
<comment type="caution">
    <text evidence="4">The sequence shown here is derived from an EMBL/GenBank/DDBJ whole genome shotgun (WGS) entry which is preliminary data.</text>
</comment>
<evidence type="ECO:0000313" key="4">
    <source>
        <dbReference type="EMBL" id="MBE9069404.1"/>
    </source>
</evidence>
<dbReference type="Gene3D" id="1.25.40.10">
    <property type="entry name" value="Tetratricopeptide repeat domain"/>
    <property type="match status" value="1"/>
</dbReference>
<dbReference type="PANTHER" id="PTHR44858:SF1">
    <property type="entry name" value="UDP-N-ACETYLGLUCOSAMINE--PEPTIDE N-ACETYLGLUCOSAMINYLTRANSFERASE SPINDLY-RELATED"/>
    <property type="match status" value="1"/>
</dbReference>
<dbReference type="EMBL" id="JADEXP010000269">
    <property type="protein sequence ID" value="MBE9069404.1"/>
    <property type="molecule type" value="Genomic_DNA"/>
</dbReference>
<evidence type="ECO:0000256" key="2">
    <source>
        <dbReference type="ARBA" id="ARBA00022803"/>
    </source>
</evidence>
<dbReference type="RefSeq" id="WP_193995308.1">
    <property type="nucleotide sequence ID" value="NZ_JADEXP010000269.1"/>
</dbReference>
<proteinExistence type="predicted"/>
<protein>
    <submittedName>
        <fullName evidence="4">Tetratricopeptide repeat protein</fullName>
    </submittedName>
</protein>
<evidence type="ECO:0000256" key="3">
    <source>
        <dbReference type="PROSITE-ProRule" id="PRU00339"/>
    </source>
</evidence>
<organism evidence="4 5">
    <name type="scientific">Leptolyngbya cf. ectocarpi LEGE 11479</name>
    <dbReference type="NCBI Taxonomy" id="1828722"/>
    <lineage>
        <taxon>Bacteria</taxon>
        <taxon>Bacillati</taxon>
        <taxon>Cyanobacteriota</taxon>
        <taxon>Cyanophyceae</taxon>
        <taxon>Leptolyngbyales</taxon>
        <taxon>Leptolyngbyaceae</taxon>
        <taxon>Leptolyngbya group</taxon>
        <taxon>Leptolyngbya</taxon>
    </lineage>
</organism>
<dbReference type="AlphaFoldDB" id="A0A928ZXR5"/>
<evidence type="ECO:0000313" key="5">
    <source>
        <dbReference type="Proteomes" id="UP000615026"/>
    </source>
</evidence>
<dbReference type="Pfam" id="PF13424">
    <property type="entry name" value="TPR_12"/>
    <property type="match status" value="1"/>
</dbReference>
<dbReference type="SUPFAM" id="SSF48452">
    <property type="entry name" value="TPR-like"/>
    <property type="match status" value="1"/>
</dbReference>
<reference evidence="4" key="1">
    <citation type="submission" date="2020-10" db="EMBL/GenBank/DDBJ databases">
        <authorList>
            <person name="Castelo-Branco R."/>
            <person name="Eusebio N."/>
            <person name="Adriana R."/>
            <person name="Vieira A."/>
            <person name="Brugerolle De Fraissinette N."/>
            <person name="Rezende De Castro R."/>
            <person name="Schneider M.P."/>
            <person name="Vasconcelos V."/>
            <person name="Leao P.N."/>
        </authorList>
    </citation>
    <scope>NUCLEOTIDE SEQUENCE</scope>
    <source>
        <strain evidence="4">LEGE 11479</strain>
    </source>
</reference>
<gene>
    <name evidence="4" type="ORF">IQ260_22420</name>
</gene>
<evidence type="ECO:0000256" key="1">
    <source>
        <dbReference type="ARBA" id="ARBA00022737"/>
    </source>
</evidence>
<dbReference type="PROSITE" id="PS50005">
    <property type="entry name" value="TPR"/>
    <property type="match status" value="2"/>
</dbReference>
<dbReference type="InterPro" id="IPR050498">
    <property type="entry name" value="Ycf3"/>
</dbReference>
<dbReference type="SMART" id="SM00028">
    <property type="entry name" value="TPR"/>
    <property type="match status" value="2"/>
</dbReference>
<dbReference type="InterPro" id="IPR011990">
    <property type="entry name" value="TPR-like_helical_dom_sf"/>
</dbReference>
<feature type="repeat" description="TPR" evidence="3">
    <location>
        <begin position="77"/>
        <end position="110"/>
    </location>
</feature>